<evidence type="ECO:0000256" key="3">
    <source>
        <dbReference type="SAM" id="MobiDB-lite"/>
    </source>
</evidence>
<dbReference type="CDD" id="cd18914">
    <property type="entry name" value="bHLH_AtORG2_like"/>
    <property type="match status" value="1"/>
</dbReference>
<dbReference type="AlphaFoldDB" id="A0A835HQN9"/>
<evidence type="ECO:0000313" key="5">
    <source>
        <dbReference type="EMBL" id="KAF9602824.1"/>
    </source>
</evidence>
<dbReference type="InterPro" id="IPR015660">
    <property type="entry name" value="MASH1/Ascl1a-like"/>
</dbReference>
<protein>
    <recommendedName>
        <fullName evidence="4">BHLH domain-containing protein</fullName>
    </recommendedName>
</protein>
<feature type="domain" description="BHLH" evidence="4">
    <location>
        <begin position="79"/>
        <end position="131"/>
    </location>
</feature>
<dbReference type="GO" id="GO:0000977">
    <property type="term" value="F:RNA polymerase II transcription regulatory region sequence-specific DNA binding"/>
    <property type="evidence" value="ECO:0007669"/>
    <property type="project" value="TreeGrafter"/>
</dbReference>
<dbReference type="PANTHER" id="PTHR13935:SF164">
    <property type="entry name" value="BHLH DOMAIN-CONTAINING PROTEIN"/>
    <property type="match status" value="1"/>
</dbReference>
<dbReference type="SUPFAM" id="SSF47459">
    <property type="entry name" value="HLH, helix-loop-helix DNA-binding domain"/>
    <property type="match status" value="1"/>
</dbReference>
<comment type="caution">
    <text evidence="5">The sequence shown here is derived from an EMBL/GenBank/DDBJ whole genome shotgun (WGS) entry which is preliminary data.</text>
</comment>
<keyword evidence="6" id="KW-1185">Reference proteome</keyword>
<feature type="region of interest" description="Disordered" evidence="3">
    <location>
        <begin position="64"/>
        <end position="87"/>
    </location>
</feature>
<dbReference type="OrthoDB" id="1935281at2759"/>
<reference evidence="5 6" key="1">
    <citation type="submission" date="2020-10" db="EMBL/GenBank/DDBJ databases">
        <title>The Coptis chinensis genome and diversification of protoberbering-type alkaloids.</title>
        <authorList>
            <person name="Wang B."/>
            <person name="Shu S."/>
            <person name="Song C."/>
            <person name="Liu Y."/>
        </authorList>
    </citation>
    <scope>NUCLEOTIDE SEQUENCE [LARGE SCALE GENOMIC DNA]</scope>
    <source>
        <strain evidence="5">HL-2020</strain>
        <tissue evidence="5">Leaf</tissue>
    </source>
</reference>
<name>A0A835HQN9_9MAGN</name>
<keyword evidence="1" id="KW-0805">Transcription regulation</keyword>
<gene>
    <name evidence="5" type="ORF">IFM89_031684</name>
</gene>
<organism evidence="5 6">
    <name type="scientific">Coptis chinensis</name>
    <dbReference type="NCBI Taxonomy" id="261450"/>
    <lineage>
        <taxon>Eukaryota</taxon>
        <taxon>Viridiplantae</taxon>
        <taxon>Streptophyta</taxon>
        <taxon>Embryophyta</taxon>
        <taxon>Tracheophyta</taxon>
        <taxon>Spermatophyta</taxon>
        <taxon>Magnoliopsida</taxon>
        <taxon>Ranunculales</taxon>
        <taxon>Ranunculaceae</taxon>
        <taxon>Coptidoideae</taxon>
        <taxon>Coptis</taxon>
    </lineage>
</organism>
<evidence type="ECO:0000256" key="2">
    <source>
        <dbReference type="ARBA" id="ARBA00023163"/>
    </source>
</evidence>
<evidence type="ECO:0000256" key="1">
    <source>
        <dbReference type="ARBA" id="ARBA00023015"/>
    </source>
</evidence>
<dbReference type="Proteomes" id="UP000631114">
    <property type="component" value="Unassembled WGS sequence"/>
</dbReference>
<dbReference type="PROSITE" id="PS50888">
    <property type="entry name" value="BHLH"/>
    <property type="match status" value="1"/>
</dbReference>
<sequence>MNNLTADLLPLHHSDELLFQIPLISYQQEHPIQQEVLLINPSDCTNPSVKVDKIQRKHRCKSFETSNNRGEGGEVDNKKMKTTHREVERQRRQEMANLYGSLRSLVPREYLKGKRSISDQINGATHYVRHQQKKIKELLDRRDGLKRMLNSSTPNVENRNFCSPNCVVVQPSFAGLEIIIGCSLKTTSLPLSKVFGVLIEEGLGVISYASTTVNEISFHSIQSEKSETLHKIEVLTLQICVRVFNLALDLKRTY</sequence>
<evidence type="ECO:0000313" key="6">
    <source>
        <dbReference type="Proteomes" id="UP000631114"/>
    </source>
</evidence>
<evidence type="ECO:0000259" key="4">
    <source>
        <dbReference type="PROSITE" id="PS50888"/>
    </source>
</evidence>
<feature type="compositionally biased region" description="Basic and acidic residues" evidence="3">
    <location>
        <begin position="71"/>
        <end position="87"/>
    </location>
</feature>
<accession>A0A835HQN9</accession>
<dbReference type="InterPro" id="IPR011598">
    <property type="entry name" value="bHLH_dom"/>
</dbReference>
<dbReference type="GO" id="GO:0000981">
    <property type="term" value="F:DNA-binding transcription factor activity, RNA polymerase II-specific"/>
    <property type="evidence" value="ECO:0007669"/>
    <property type="project" value="TreeGrafter"/>
</dbReference>
<proteinExistence type="predicted"/>
<dbReference type="Gene3D" id="4.10.280.10">
    <property type="entry name" value="Helix-loop-helix DNA-binding domain"/>
    <property type="match status" value="1"/>
</dbReference>
<dbReference type="GO" id="GO:0046983">
    <property type="term" value="F:protein dimerization activity"/>
    <property type="evidence" value="ECO:0007669"/>
    <property type="project" value="InterPro"/>
</dbReference>
<dbReference type="GO" id="GO:0090575">
    <property type="term" value="C:RNA polymerase II transcription regulator complex"/>
    <property type="evidence" value="ECO:0007669"/>
    <property type="project" value="TreeGrafter"/>
</dbReference>
<dbReference type="EMBL" id="JADFTS010000006">
    <property type="protein sequence ID" value="KAF9602824.1"/>
    <property type="molecule type" value="Genomic_DNA"/>
</dbReference>
<dbReference type="Pfam" id="PF00010">
    <property type="entry name" value="HLH"/>
    <property type="match status" value="1"/>
</dbReference>
<keyword evidence="2" id="KW-0804">Transcription</keyword>
<dbReference type="InterPro" id="IPR036638">
    <property type="entry name" value="HLH_DNA-bd_sf"/>
</dbReference>
<dbReference type="PANTHER" id="PTHR13935">
    <property type="entry name" value="ACHAETE-SCUTE TRANSCRIPTION FACTOR-RELATED"/>
    <property type="match status" value="1"/>
</dbReference>